<evidence type="ECO:0000256" key="3">
    <source>
        <dbReference type="ARBA" id="ARBA00022989"/>
    </source>
</evidence>
<gene>
    <name evidence="5 8" type="primary">nuoN</name>
    <name evidence="8" type="ORF">ASILVAE211_11575</name>
</gene>
<dbReference type="Pfam" id="PF00361">
    <property type="entry name" value="Proton_antipo_M"/>
    <property type="match status" value="1"/>
</dbReference>
<evidence type="ECO:0000256" key="5">
    <source>
        <dbReference type="HAMAP-Rule" id="MF_00445"/>
    </source>
</evidence>
<dbReference type="GO" id="GO:0005886">
    <property type="term" value="C:plasma membrane"/>
    <property type="evidence" value="ECO:0007669"/>
    <property type="project" value="UniProtKB-SubCell"/>
</dbReference>
<keyword evidence="3 5" id="KW-1133">Transmembrane helix</keyword>
<feature type="transmembrane region" description="Helical" evidence="5">
    <location>
        <begin position="267"/>
        <end position="286"/>
    </location>
</feature>
<comment type="subcellular location">
    <subcellularLocation>
        <location evidence="5">Cell membrane</location>
        <topology evidence="5">Multi-pass membrane protein</topology>
    </subcellularLocation>
    <subcellularLocation>
        <location evidence="1">Endomembrane system</location>
        <topology evidence="1">Multi-pass membrane protein</topology>
    </subcellularLocation>
    <subcellularLocation>
        <location evidence="6">Membrane</location>
        <topology evidence="6">Multi-pass membrane protein</topology>
    </subcellularLocation>
</comment>
<feature type="transmembrane region" description="Helical" evidence="5">
    <location>
        <begin position="388"/>
        <end position="418"/>
    </location>
</feature>
<comment type="caution">
    <text evidence="8">The sequence shown here is derived from an EMBL/GenBank/DDBJ whole genome shotgun (WGS) entry which is preliminary data.</text>
</comment>
<feature type="transmembrane region" description="Helical" evidence="5">
    <location>
        <begin position="293"/>
        <end position="311"/>
    </location>
</feature>
<keyword evidence="5" id="KW-0520">NAD</keyword>
<evidence type="ECO:0000256" key="2">
    <source>
        <dbReference type="ARBA" id="ARBA00022692"/>
    </source>
</evidence>
<dbReference type="NCBIfam" id="TIGR01770">
    <property type="entry name" value="NDH_I_N"/>
    <property type="match status" value="1"/>
</dbReference>
<dbReference type="GO" id="GO:0042773">
    <property type="term" value="P:ATP synthesis coupled electron transport"/>
    <property type="evidence" value="ECO:0007669"/>
    <property type="project" value="InterPro"/>
</dbReference>
<dbReference type="AlphaFoldDB" id="A0A964DZM8"/>
<dbReference type="EC" id="7.1.1.-" evidence="5"/>
<name>A0A964DZM8_9PROT</name>
<organism evidence="8 9">
    <name type="scientific">Acidisoma silvae</name>
    <dbReference type="NCBI Taxonomy" id="2802396"/>
    <lineage>
        <taxon>Bacteria</taxon>
        <taxon>Pseudomonadati</taxon>
        <taxon>Pseudomonadota</taxon>
        <taxon>Alphaproteobacteria</taxon>
        <taxon>Acetobacterales</taxon>
        <taxon>Acidocellaceae</taxon>
        <taxon>Acidisoma</taxon>
    </lineage>
</organism>
<keyword evidence="9" id="KW-1185">Reference proteome</keyword>
<feature type="transmembrane region" description="Helical" evidence="5">
    <location>
        <begin position="71"/>
        <end position="90"/>
    </location>
</feature>
<keyword evidence="5" id="KW-0813">Transport</keyword>
<reference evidence="8" key="2">
    <citation type="submission" date="2021-01" db="EMBL/GenBank/DDBJ databases">
        <authorList>
            <person name="Mieszkin S."/>
            <person name="Pouder E."/>
            <person name="Alain K."/>
        </authorList>
    </citation>
    <scope>NUCLEOTIDE SEQUENCE</scope>
    <source>
        <strain evidence="8">HW T2.11</strain>
    </source>
</reference>
<dbReference type="GO" id="GO:0048038">
    <property type="term" value="F:quinone binding"/>
    <property type="evidence" value="ECO:0007669"/>
    <property type="project" value="UniProtKB-KW"/>
</dbReference>
<feature type="transmembrane region" description="Helical" evidence="5">
    <location>
        <begin position="362"/>
        <end position="382"/>
    </location>
</feature>
<dbReference type="GO" id="GO:0008137">
    <property type="term" value="F:NADH dehydrogenase (ubiquinone) activity"/>
    <property type="evidence" value="ECO:0007669"/>
    <property type="project" value="InterPro"/>
</dbReference>
<dbReference type="GO" id="GO:0012505">
    <property type="term" value="C:endomembrane system"/>
    <property type="evidence" value="ECO:0007669"/>
    <property type="project" value="UniProtKB-SubCell"/>
</dbReference>
<dbReference type="InterPro" id="IPR001750">
    <property type="entry name" value="ND/Mrp_TM"/>
</dbReference>
<comment type="catalytic activity">
    <reaction evidence="5">
        <text>a quinone + NADH + 5 H(+)(in) = a quinol + NAD(+) + 4 H(+)(out)</text>
        <dbReference type="Rhea" id="RHEA:57888"/>
        <dbReference type="ChEBI" id="CHEBI:15378"/>
        <dbReference type="ChEBI" id="CHEBI:24646"/>
        <dbReference type="ChEBI" id="CHEBI:57540"/>
        <dbReference type="ChEBI" id="CHEBI:57945"/>
        <dbReference type="ChEBI" id="CHEBI:132124"/>
    </reaction>
</comment>
<evidence type="ECO:0000256" key="4">
    <source>
        <dbReference type="ARBA" id="ARBA00023136"/>
    </source>
</evidence>
<feature type="transmembrane region" description="Helical" evidence="5">
    <location>
        <begin position="38"/>
        <end position="65"/>
    </location>
</feature>
<dbReference type="PRINTS" id="PR01434">
    <property type="entry name" value="NADHDHGNASE5"/>
</dbReference>
<comment type="subunit">
    <text evidence="5">NDH-1 is composed of 14 different subunits. Subunits NuoA, H, J, K, L, M, N constitute the membrane sector of the complex.</text>
</comment>
<dbReference type="InterPro" id="IPR010096">
    <property type="entry name" value="NADH-Q_OxRdtase_suN/2"/>
</dbReference>
<evidence type="ECO:0000256" key="6">
    <source>
        <dbReference type="RuleBase" id="RU000320"/>
    </source>
</evidence>
<dbReference type="NCBIfam" id="NF004440">
    <property type="entry name" value="PRK05777.1-3"/>
    <property type="match status" value="1"/>
</dbReference>
<comment type="function">
    <text evidence="5">NDH-1 shuttles electrons from NADH, via FMN and iron-sulfur (Fe-S) centers, to quinones in the respiratory chain. The immediate electron acceptor for the enzyme in this species is believed to be ubiquinone. Couples the redox reaction to proton translocation (for every two electrons transferred, four hydrogen ions are translocated across the cytoplasmic membrane), and thus conserves the redox energy in a proton gradient.</text>
</comment>
<proteinExistence type="inferred from homology"/>
<evidence type="ECO:0000259" key="7">
    <source>
        <dbReference type="Pfam" id="PF00361"/>
    </source>
</evidence>
<feature type="transmembrane region" description="Helical" evidence="5">
    <location>
        <begin position="156"/>
        <end position="177"/>
    </location>
</feature>
<keyword evidence="5" id="KW-0830">Ubiquinone</keyword>
<keyword evidence="5" id="KW-1278">Translocase</keyword>
<keyword evidence="5" id="KW-0874">Quinone</keyword>
<keyword evidence="5" id="KW-1003">Cell membrane</keyword>
<reference evidence="8" key="1">
    <citation type="journal article" date="2021" name="Microorganisms">
        <title>Acidisoma silvae sp. nov. and Acidisomacellulosilytica sp. nov., Two Acidophilic Bacteria Isolated from Decaying Wood, Hydrolyzing Cellulose and Producing Poly-3-hydroxybutyrate.</title>
        <authorList>
            <person name="Mieszkin S."/>
            <person name="Pouder E."/>
            <person name="Uroz S."/>
            <person name="Simon-Colin C."/>
            <person name="Alain K."/>
        </authorList>
    </citation>
    <scope>NUCLEOTIDE SEQUENCE</scope>
    <source>
        <strain evidence="8">HW T2.11</strain>
    </source>
</reference>
<feature type="transmembrane region" description="Helical" evidence="5">
    <location>
        <begin position="234"/>
        <end position="255"/>
    </location>
</feature>
<dbReference type="GO" id="GO:0050136">
    <property type="term" value="F:NADH dehydrogenase (quinone) (non-electrogenic) activity"/>
    <property type="evidence" value="ECO:0007669"/>
    <property type="project" value="UniProtKB-UniRule"/>
</dbReference>
<evidence type="ECO:0000313" key="8">
    <source>
        <dbReference type="EMBL" id="MCB8875823.1"/>
    </source>
</evidence>
<accession>A0A964DZM8</accession>
<feature type="transmembrane region" description="Helical" evidence="5">
    <location>
        <begin position="197"/>
        <end position="222"/>
    </location>
</feature>
<comment type="similarity">
    <text evidence="5">Belongs to the complex I subunit 2 family.</text>
</comment>
<dbReference type="EMBL" id="JAESVB010000004">
    <property type="protein sequence ID" value="MCB8875823.1"/>
    <property type="molecule type" value="Genomic_DNA"/>
</dbReference>
<feature type="transmembrane region" description="Helical" evidence="5">
    <location>
        <begin position="439"/>
        <end position="461"/>
    </location>
</feature>
<feature type="domain" description="NADH:quinone oxidoreductase/Mrp antiporter transmembrane" evidence="7">
    <location>
        <begin position="119"/>
        <end position="413"/>
    </location>
</feature>
<evidence type="ECO:0000256" key="1">
    <source>
        <dbReference type="ARBA" id="ARBA00004127"/>
    </source>
</evidence>
<protein>
    <recommendedName>
        <fullName evidence="5">NADH-quinone oxidoreductase subunit N</fullName>
        <ecNumber evidence="5">7.1.1.-</ecNumber>
    </recommendedName>
    <alternativeName>
        <fullName evidence="5">NADH dehydrogenase I subunit N</fullName>
    </alternativeName>
    <alternativeName>
        <fullName evidence="5">NDH-1 subunit N</fullName>
    </alternativeName>
</protein>
<feature type="transmembrane region" description="Helical" evidence="5">
    <location>
        <begin position="102"/>
        <end position="119"/>
    </location>
</feature>
<feature type="transmembrane region" description="Helical" evidence="5">
    <location>
        <begin position="6"/>
        <end position="26"/>
    </location>
</feature>
<sequence>MNWLIALPELALSLCGLAIMMAGVFAPKKHAFQLSSMLSLGALLGVGGLVLVSPTGLGFGGLFIADAFSRFAQLLILAGAGLAIILSLDFNEREEGLARFEFPILILFASSGMMIMVGATNLMTLYLGLELQSLALYVVAAFARDSLKSSEAGLKYFVLGSLASGILLYGMTLTYGFSGSTDFIHIARALVTSTPSVGLVIGMVFVLVGIVFKIAAVPFHMWSPDVYEGAPTSVTALFGSAPKVAAMAMLIRVMAWPFGHLFVQWQLLIEIIAIASLILGALAPLVQTNIKRLMAYSSIGHVGYALMGLAAGNGNGISAMLVYLATYIFMTLGAFGIIIAMRRQGRSVEKITDLAGLGRHHPGLAIAMTIFMLSMAGVPPLSGFFGKLYVFLAAIQSGLWLLAVIGVITSVIGAYYYLRIVKLMYFDAPEAAFDHPAPSLSFVVALTGAVTLLFILVAGPVTTAAQAAAMALLG</sequence>
<feature type="transmembrane region" description="Helical" evidence="5">
    <location>
        <begin position="317"/>
        <end position="341"/>
    </location>
</feature>
<keyword evidence="2 5" id="KW-0812">Transmembrane</keyword>
<dbReference type="HAMAP" id="MF_00445">
    <property type="entry name" value="NDH1_NuoN_1"/>
    <property type="match status" value="1"/>
</dbReference>
<evidence type="ECO:0000313" key="9">
    <source>
        <dbReference type="Proteomes" id="UP000708298"/>
    </source>
</evidence>
<dbReference type="Proteomes" id="UP000708298">
    <property type="component" value="Unassembled WGS sequence"/>
</dbReference>
<dbReference type="PANTHER" id="PTHR22773">
    <property type="entry name" value="NADH DEHYDROGENASE"/>
    <property type="match status" value="1"/>
</dbReference>
<keyword evidence="8" id="KW-0560">Oxidoreductase</keyword>
<dbReference type="RefSeq" id="WP_227321470.1">
    <property type="nucleotide sequence ID" value="NZ_JAESVB010000004.1"/>
</dbReference>
<keyword evidence="4 5" id="KW-0472">Membrane</keyword>